<evidence type="ECO:0000313" key="1">
    <source>
        <dbReference type="EMBL" id="KAG5609561.1"/>
    </source>
</evidence>
<protein>
    <submittedName>
        <fullName evidence="1">Uncharacterized protein</fullName>
    </submittedName>
</protein>
<sequence length="110" mass="13076">MHHKHVQSRTIRNKNNASQTCNKFINSRSSIVDQLTMSHFIRKGQWNETLVRQHVPPLLIPLILNTKLQLQEGENCYFWKRTRKLILFPRHYSQTHSSNKYTDGVVEYSI</sequence>
<gene>
    <name evidence="1" type="ORF">H5410_020842</name>
</gene>
<accession>A0A9J5Z9L2</accession>
<dbReference type="EMBL" id="JACXVP010000004">
    <property type="protein sequence ID" value="KAG5609561.1"/>
    <property type="molecule type" value="Genomic_DNA"/>
</dbReference>
<comment type="caution">
    <text evidence="1">The sequence shown here is derived from an EMBL/GenBank/DDBJ whole genome shotgun (WGS) entry which is preliminary data.</text>
</comment>
<dbReference type="Proteomes" id="UP000824120">
    <property type="component" value="Chromosome 4"/>
</dbReference>
<keyword evidence="2" id="KW-1185">Reference proteome</keyword>
<organism evidence="1 2">
    <name type="scientific">Solanum commersonii</name>
    <name type="common">Commerson's wild potato</name>
    <name type="synonym">Commerson's nightshade</name>
    <dbReference type="NCBI Taxonomy" id="4109"/>
    <lineage>
        <taxon>Eukaryota</taxon>
        <taxon>Viridiplantae</taxon>
        <taxon>Streptophyta</taxon>
        <taxon>Embryophyta</taxon>
        <taxon>Tracheophyta</taxon>
        <taxon>Spermatophyta</taxon>
        <taxon>Magnoliopsida</taxon>
        <taxon>eudicotyledons</taxon>
        <taxon>Gunneridae</taxon>
        <taxon>Pentapetalae</taxon>
        <taxon>asterids</taxon>
        <taxon>lamiids</taxon>
        <taxon>Solanales</taxon>
        <taxon>Solanaceae</taxon>
        <taxon>Solanoideae</taxon>
        <taxon>Solaneae</taxon>
        <taxon>Solanum</taxon>
    </lineage>
</organism>
<dbReference type="AlphaFoldDB" id="A0A9J5Z9L2"/>
<reference evidence="1 2" key="1">
    <citation type="submission" date="2020-09" db="EMBL/GenBank/DDBJ databases">
        <title>De no assembly of potato wild relative species, Solanum commersonii.</title>
        <authorList>
            <person name="Cho K."/>
        </authorList>
    </citation>
    <scope>NUCLEOTIDE SEQUENCE [LARGE SCALE GENOMIC DNA]</scope>
    <source>
        <strain evidence="1">LZ3.2</strain>
        <tissue evidence="1">Leaf</tissue>
    </source>
</reference>
<evidence type="ECO:0000313" key="2">
    <source>
        <dbReference type="Proteomes" id="UP000824120"/>
    </source>
</evidence>
<name>A0A9J5Z9L2_SOLCO</name>
<proteinExistence type="predicted"/>